<organism evidence="1">
    <name type="scientific">Arundo donax</name>
    <name type="common">Giant reed</name>
    <name type="synonym">Donax arundinaceus</name>
    <dbReference type="NCBI Taxonomy" id="35708"/>
    <lineage>
        <taxon>Eukaryota</taxon>
        <taxon>Viridiplantae</taxon>
        <taxon>Streptophyta</taxon>
        <taxon>Embryophyta</taxon>
        <taxon>Tracheophyta</taxon>
        <taxon>Spermatophyta</taxon>
        <taxon>Magnoliopsida</taxon>
        <taxon>Liliopsida</taxon>
        <taxon>Poales</taxon>
        <taxon>Poaceae</taxon>
        <taxon>PACMAD clade</taxon>
        <taxon>Arundinoideae</taxon>
        <taxon>Arundineae</taxon>
        <taxon>Arundo</taxon>
    </lineage>
</organism>
<name>A0A0A9EFS1_ARUDO</name>
<protein>
    <submittedName>
        <fullName evidence="1">Uncharacterized protein</fullName>
    </submittedName>
</protein>
<dbReference type="EMBL" id="GBRH01203003">
    <property type="protein sequence ID" value="JAD94892.1"/>
    <property type="molecule type" value="Transcribed_RNA"/>
</dbReference>
<reference evidence="1" key="1">
    <citation type="submission" date="2014-09" db="EMBL/GenBank/DDBJ databases">
        <authorList>
            <person name="Magalhaes I.L.F."/>
            <person name="Oliveira U."/>
            <person name="Santos F.R."/>
            <person name="Vidigal T.H.D.A."/>
            <person name="Brescovit A.D."/>
            <person name="Santos A.J."/>
        </authorList>
    </citation>
    <scope>NUCLEOTIDE SEQUENCE</scope>
    <source>
        <tissue evidence="1">Shoot tissue taken approximately 20 cm above the soil surface</tissue>
    </source>
</reference>
<evidence type="ECO:0000313" key="1">
    <source>
        <dbReference type="EMBL" id="JAD94892.1"/>
    </source>
</evidence>
<accession>A0A0A9EFS1</accession>
<sequence length="42" mass="4774">MATIKPKDQHITIIREQRRTKVLGSIPKGIQMPRSSLTDTLN</sequence>
<proteinExistence type="predicted"/>
<reference evidence="1" key="2">
    <citation type="journal article" date="2015" name="Data Brief">
        <title>Shoot transcriptome of the giant reed, Arundo donax.</title>
        <authorList>
            <person name="Barrero R.A."/>
            <person name="Guerrero F.D."/>
            <person name="Moolhuijzen P."/>
            <person name="Goolsby J.A."/>
            <person name="Tidwell J."/>
            <person name="Bellgard S.E."/>
            <person name="Bellgard M.I."/>
        </authorList>
    </citation>
    <scope>NUCLEOTIDE SEQUENCE</scope>
    <source>
        <tissue evidence="1">Shoot tissue taken approximately 20 cm above the soil surface</tissue>
    </source>
</reference>
<dbReference type="AlphaFoldDB" id="A0A0A9EFS1"/>